<evidence type="ECO:0000313" key="4">
    <source>
        <dbReference type="Proteomes" id="UP000515819"/>
    </source>
</evidence>
<dbReference type="InterPro" id="IPR038756">
    <property type="entry name" value="CheX-like"/>
</dbReference>
<dbReference type="InterPro" id="IPR028051">
    <property type="entry name" value="CheX-like_dom"/>
</dbReference>
<dbReference type="Proteomes" id="UP000515819">
    <property type="component" value="Chromosome"/>
</dbReference>
<dbReference type="EMBL" id="CP060632">
    <property type="protein sequence ID" value="QNL98756.1"/>
    <property type="molecule type" value="Genomic_DNA"/>
</dbReference>
<reference evidence="3 4" key="1">
    <citation type="submission" date="2020-08" db="EMBL/GenBank/DDBJ databases">
        <authorList>
            <person name="Liu C."/>
            <person name="Sun Q."/>
        </authorList>
    </citation>
    <scope>NUCLEOTIDE SEQUENCE [LARGE SCALE GENOMIC DNA]</scope>
    <source>
        <strain evidence="3 4">NSJ-4</strain>
    </source>
</reference>
<dbReference type="InterPro" id="IPR028976">
    <property type="entry name" value="CheC-like_sf"/>
</dbReference>
<dbReference type="CDD" id="cd17906">
    <property type="entry name" value="CheX"/>
    <property type="match status" value="1"/>
</dbReference>
<dbReference type="AlphaFoldDB" id="A0A7G9FJM5"/>
<accession>A0A7G9FJM5</accession>
<evidence type="ECO:0000256" key="1">
    <source>
        <dbReference type="ARBA" id="ARBA00022500"/>
    </source>
</evidence>
<name>A0A7G9FJM5_9FIRM</name>
<evidence type="ECO:0000313" key="3">
    <source>
        <dbReference type="EMBL" id="QNL98756.1"/>
    </source>
</evidence>
<dbReference type="PANTHER" id="PTHR39452">
    <property type="entry name" value="CHEY-P PHOSPHATASE CHEX"/>
    <property type="match status" value="1"/>
</dbReference>
<organism evidence="3 4">
    <name type="scientific">Wujia chipingensis</name>
    <dbReference type="NCBI Taxonomy" id="2763670"/>
    <lineage>
        <taxon>Bacteria</taxon>
        <taxon>Bacillati</taxon>
        <taxon>Bacillota</taxon>
        <taxon>Clostridia</taxon>
        <taxon>Lachnospirales</taxon>
        <taxon>Lachnospiraceae</taxon>
        <taxon>Wujia</taxon>
    </lineage>
</organism>
<dbReference type="Gene3D" id="3.40.1550.10">
    <property type="entry name" value="CheC-like"/>
    <property type="match status" value="1"/>
</dbReference>
<dbReference type="KEGG" id="wcp:H9Q76_08330"/>
<sequence>MVPAMDVKHINPFLQSSISIVESVTQVKLTVGKPEMTDFHLHDKYYAIQVGVVGEMKGQVILAIRENNAKDIASRMMFGMPVNELDEMASSALNELGNMIMGNTATIFSTLGIIIDITPPLAVYGDDLQLKSDIDGIKVPLMYGGEEYIGLYICVYEDK</sequence>
<protein>
    <submittedName>
        <fullName evidence="3">Chemotaxis protein CheX</fullName>
    </submittedName>
</protein>
<gene>
    <name evidence="3" type="ORF">H9Q76_08330</name>
</gene>
<dbReference type="RefSeq" id="WP_177980765.1">
    <property type="nucleotide sequence ID" value="NZ_CP060632.1"/>
</dbReference>
<dbReference type="GO" id="GO:0006935">
    <property type="term" value="P:chemotaxis"/>
    <property type="evidence" value="ECO:0007669"/>
    <property type="project" value="UniProtKB-KW"/>
</dbReference>
<evidence type="ECO:0000259" key="2">
    <source>
        <dbReference type="Pfam" id="PF13690"/>
    </source>
</evidence>
<keyword evidence="1" id="KW-0145">Chemotaxis</keyword>
<dbReference type="Pfam" id="PF13690">
    <property type="entry name" value="CheX"/>
    <property type="match status" value="1"/>
</dbReference>
<proteinExistence type="predicted"/>
<dbReference type="PANTHER" id="PTHR39452:SF1">
    <property type="entry name" value="CHEY-P PHOSPHATASE CHEX"/>
    <property type="match status" value="1"/>
</dbReference>
<feature type="domain" description="Chemotaxis phosphatase CheX-like" evidence="2">
    <location>
        <begin position="47"/>
        <end position="132"/>
    </location>
</feature>
<keyword evidence="4" id="KW-1185">Reference proteome</keyword>
<dbReference type="SUPFAM" id="SSF103039">
    <property type="entry name" value="CheC-like"/>
    <property type="match status" value="1"/>
</dbReference>